<sequence length="290" mass="33908">MQLPVQEGKFDQKKIEQLLVKENRFVLNLLSIAGVPERRNYDEDDIEDEQNKFKPHPINVEENKKSRAKSLHELEERLKTITSKKKLSYKDKLMKKGLKNRMKKKNKQDSRNAKLKLERAVKSQTKSEHSQGECKTEEKKPIFNSENKMVFSKIDFDEVGKKTGKKQEKDPEKILKKLTEEKSKLQELEMSGETKKVVEMKEKVAWKNALAKAQGQKVKDDPELLKKSLTRKEQKVRSSKKKWEARITGVKKAKEEKQKKRSENIAKRKKDKKVKKLKNAAKRGKIIPGF</sequence>
<evidence type="ECO:0000313" key="6">
    <source>
        <dbReference type="EMBL" id="KAL1492210.1"/>
    </source>
</evidence>
<evidence type="ECO:0000256" key="3">
    <source>
        <dbReference type="ARBA" id="ARBA00023242"/>
    </source>
</evidence>
<keyword evidence="7" id="KW-1185">Reference proteome</keyword>
<dbReference type="InterPro" id="IPR029190">
    <property type="entry name" value="Rrp14/SURF6_C"/>
</dbReference>
<feature type="compositionally biased region" description="Basic residues" evidence="4">
    <location>
        <begin position="267"/>
        <end position="290"/>
    </location>
</feature>
<feature type="region of interest" description="Disordered" evidence="4">
    <location>
        <begin position="38"/>
        <end position="66"/>
    </location>
</feature>
<feature type="domain" description="Ribosomal RNA-processing protein 14/surfeit locus protein 6 C-terminal" evidence="5">
    <location>
        <begin position="99"/>
        <end position="278"/>
    </location>
</feature>
<keyword evidence="3" id="KW-0539">Nucleus</keyword>
<feature type="compositionally biased region" description="Basic and acidic residues" evidence="4">
    <location>
        <begin position="217"/>
        <end position="245"/>
    </location>
</feature>
<accession>A0ABD1EC65</accession>
<dbReference type="EMBL" id="JBDJPC010000009">
    <property type="protein sequence ID" value="KAL1492210.1"/>
    <property type="molecule type" value="Genomic_DNA"/>
</dbReference>
<organism evidence="6 7">
    <name type="scientific">Hypothenemus hampei</name>
    <name type="common">Coffee berry borer</name>
    <dbReference type="NCBI Taxonomy" id="57062"/>
    <lineage>
        <taxon>Eukaryota</taxon>
        <taxon>Metazoa</taxon>
        <taxon>Ecdysozoa</taxon>
        <taxon>Arthropoda</taxon>
        <taxon>Hexapoda</taxon>
        <taxon>Insecta</taxon>
        <taxon>Pterygota</taxon>
        <taxon>Neoptera</taxon>
        <taxon>Endopterygota</taxon>
        <taxon>Coleoptera</taxon>
        <taxon>Polyphaga</taxon>
        <taxon>Cucujiformia</taxon>
        <taxon>Curculionidae</taxon>
        <taxon>Scolytinae</taxon>
        <taxon>Hypothenemus</taxon>
    </lineage>
</organism>
<feature type="compositionally biased region" description="Basic and acidic residues" evidence="4">
    <location>
        <begin position="107"/>
        <end position="141"/>
    </location>
</feature>
<comment type="similarity">
    <text evidence="2">Belongs to the SURF6 family.</text>
</comment>
<dbReference type="PANTHER" id="PTHR14369">
    <property type="entry name" value="SURFEIT LOCUS PROTEIN 6"/>
    <property type="match status" value="1"/>
</dbReference>
<evidence type="ECO:0000256" key="4">
    <source>
        <dbReference type="SAM" id="MobiDB-lite"/>
    </source>
</evidence>
<comment type="subcellular location">
    <subcellularLocation>
        <location evidence="1">Nucleus</location>
    </subcellularLocation>
</comment>
<feature type="compositionally biased region" description="Basic and acidic residues" evidence="4">
    <location>
        <begin position="252"/>
        <end position="266"/>
    </location>
</feature>
<protein>
    <recommendedName>
        <fullName evidence="5">Ribosomal RNA-processing protein 14/surfeit locus protein 6 C-terminal domain-containing protein</fullName>
    </recommendedName>
</protein>
<dbReference type="GO" id="GO:0005634">
    <property type="term" value="C:nucleus"/>
    <property type="evidence" value="ECO:0007669"/>
    <property type="project" value="UniProtKB-SubCell"/>
</dbReference>
<dbReference type="Proteomes" id="UP001566132">
    <property type="component" value="Unassembled WGS sequence"/>
</dbReference>
<dbReference type="InterPro" id="IPR007019">
    <property type="entry name" value="SURF6"/>
</dbReference>
<gene>
    <name evidence="6" type="ORF">ABEB36_012692</name>
</gene>
<evidence type="ECO:0000259" key="5">
    <source>
        <dbReference type="Pfam" id="PF04935"/>
    </source>
</evidence>
<feature type="region of interest" description="Disordered" evidence="4">
    <location>
        <begin position="93"/>
        <end position="142"/>
    </location>
</feature>
<comment type="caution">
    <text evidence="6">The sequence shown here is derived from an EMBL/GenBank/DDBJ whole genome shotgun (WGS) entry which is preliminary data.</text>
</comment>
<feature type="compositionally biased region" description="Basic residues" evidence="4">
    <location>
        <begin position="95"/>
        <end position="106"/>
    </location>
</feature>
<evidence type="ECO:0000256" key="1">
    <source>
        <dbReference type="ARBA" id="ARBA00004123"/>
    </source>
</evidence>
<proteinExistence type="inferred from homology"/>
<evidence type="ECO:0000256" key="2">
    <source>
        <dbReference type="ARBA" id="ARBA00005904"/>
    </source>
</evidence>
<dbReference type="PANTHER" id="PTHR14369:SF0">
    <property type="entry name" value="SURFEIT LOCUS PROTEIN 6"/>
    <property type="match status" value="1"/>
</dbReference>
<dbReference type="AlphaFoldDB" id="A0ABD1EC65"/>
<reference evidence="6 7" key="1">
    <citation type="submission" date="2024-05" db="EMBL/GenBank/DDBJ databases">
        <title>Genetic variation in Jamaican populations of the coffee berry borer (Hypothenemus hampei).</title>
        <authorList>
            <person name="Errbii M."/>
            <person name="Myrie A."/>
        </authorList>
    </citation>
    <scope>NUCLEOTIDE SEQUENCE [LARGE SCALE GENOMIC DNA]</scope>
    <source>
        <strain evidence="6">JA-Hopewell-2020-01-JO</strain>
        <tissue evidence="6">Whole body</tissue>
    </source>
</reference>
<feature type="region of interest" description="Disordered" evidence="4">
    <location>
        <begin position="211"/>
        <end position="290"/>
    </location>
</feature>
<name>A0ABD1EC65_HYPHA</name>
<evidence type="ECO:0000313" key="7">
    <source>
        <dbReference type="Proteomes" id="UP001566132"/>
    </source>
</evidence>
<dbReference type="Pfam" id="PF04935">
    <property type="entry name" value="SURF6"/>
    <property type="match status" value="1"/>
</dbReference>